<protein>
    <submittedName>
        <fullName evidence="2">Uncharacterized protein</fullName>
    </submittedName>
</protein>
<organism evidence="2 3">
    <name type="scientific">Pedobacter cryoconitis</name>
    <dbReference type="NCBI Taxonomy" id="188932"/>
    <lineage>
        <taxon>Bacteria</taxon>
        <taxon>Pseudomonadati</taxon>
        <taxon>Bacteroidota</taxon>
        <taxon>Sphingobacteriia</taxon>
        <taxon>Sphingobacteriales</taxon>
        <taxon>Sphingobacteriaceae</taxon>
        <taxon>Pedobacter</taxon>
    </lineage>
</organism>
<proteinExistence type="predicted"/>
<name>A0A327SM72_9SPHI</name>
<reference evidence="2 3" key="1">
    <citation type="submission" date="2018-06" db="EMBL/GenBank/DDBJ databases">
        <title>Genomic Encyclopedia of Archaeal and Bacterial Type Strains, Phase II (KMG-II): from individual species to whole genera.</title>
        <authorList>
            <person name="Goeker M."/>
        </authorList>
    </citation>
    <scope>NUCLEOTIDE SEQUENCE [LARGE SCALE GENOMIC DNA]</scope>
    <source>
        <strain evidence="2 3">DSM 14825</strain>
    </source>
</reference>
<evidence type="ECO:0000313" key="2">
    <source>
        <dbReference type="EMBL" id="RAJ29602.1"/>
    </source>
</evidence>
<keyword evidence="1" id="KW-0732">Signal</keyword>
<gene>
    <name evidence="2" type="ORF">LY11_02866</name>
</gene>
<comment type="caution">
    <text evidence="2">The sequence shown here is derived from an EMBL/GenBank/DDBJ whole genome shotgun (WGS) entry which is preliminary data.</text>
</comment>
<feature type="chain" id="PRO_5016355728" evidence="1">
    <location>
        <begin position="26"/>
        <end position="115"/>
    </location>
</feature>
<dbReference type="RefSeq" id="WP_146610847.1">
    <property type="nucleotide sequence ID" value="NZ_QLLR01000013.1"/>
</dbReference>
<evidence type="ECO:0000313" key="3">
    <source>
        <dbReference type="Proteomes" id="UP000249754"/>
    </source>
</evidence>
<evidence type="ECO:0000256" key="1">
    <source>
        <dbReference type="SAM" id="SignalP"/>
    </source>
</evidence>
<accession>A0A327SM72</accession>
<sequence>MKRLILTSVFVCSMIGSLSIQTANAKTRSLTESKREKVYFGDIMYGQFRIALFGERRTAKIEQIDLYDYVQNKHFPAVVSSGSITSGSATLEITYIDNGTTIALNIYEQPLLEFN</sequence>
<dbReference type="EMBL" id="QLLR01000013">
    <property type="protein sequence ID" value="RAJ29602.1"/>
    <property type="molecule type" value="Genomic_DNA"/>
</dbReference>
<dbReference type="AlphaFoldDB" id="A0A327SM72"/>
<dbReference type="Proteomes" id="UP000249754">
    <property type="component" value="Unassembled WGS sequence"/>
</dbReference>
<feature type="signal peptide" evidence="1">
    <location>
        <begin position="1"/>
        <end position="25"/>
    </location>
</feature>